<comment type="caution">
    <text evidence="6">The sequence shown here is derived from an EMBL/GenBank/DDBJ whole genome shotgun (WGS) entry which is preliminary data.</text>
</comment>
<evidence type="ECO:0000313" key="7">
    <source>
        <dbReference type="Proteomes" id="UP000216225"/>
    </source>
</evidence>
<dbReference type="AlphaFoldDB" id="A0A3R7IIH1"/>
<dbReference type="SUPFAM" id="SSF46785">
    <property type="entry name" value="Winged helix' DNA-binding domain"/>
    <property type="match status" value="1"/>
</dbReference>
<organism evidence="6 7">
    <name type="scientific">Alicycliphilus denitrificans</name>
    <dbReference type="NCBI Taxonomy" id="179636"/>
    <lineage>
        <taxon>Bacteria</taxon>
        <taxon>Pseudomonadati</taxon>
        <taxon>Pseudomonadota</taxon>
        <taxon>Betaproteobacteria</taxon>
        <taxon>Burkholderiales</taxon>
        <taxon>Comamonadaceae</taxon>
        <taxon>Alicycliphilus</taxon>
    </lineage>
</organism>
<dbReference type="Gene3D" id="1.10.10.10">
    <property type="entry name" value="Winged helix-like DNA-binding domain superfamily/Winged helix DNA-binding domain"/>
    <property type="match status" value="1"/>
</dbReference>
<sequence length="246" mass="26274">MAHGTQTLERGIELLKLVAAHHPSGIRLTDLAELSGLERPTVHRLLGSLVREGLVTQHEVGKLYALGQYCQQLAKAAGNEAPIQETYGPLLEEIAQVTGDATFLVVQSGFDTLCIARAIGTYVIQALAVSVGHRQPIGVGAGGLAMLAEMPARDADALIRANRERLPYYRNLTMAALRGMVAQARADGYAVIGNHAVSGVVGVGVALRDPMGNIIGGVSVASIKSRMGRERQELIARQMRELIARR</sequence>
<dbReference type="RefSeq" id="WP_094435867.1">
    <property type="nucleotide sequence ID" value="NZ_NKDB02000001.1"/>
</dbReference>
<dbReference type="InterPro" id="IPR005471">
    <property type="entry name" value="Tscrpt_reg_IclR_N"/>
</dbReference>
<accession>A0A3R7IIH1</accession>
<feature type="domain" description="IclR-ED" evidence="5">
    <location>
        <begin position="69"/>
        <end position="246"/>
    </location>
</feature>
<evidence type="ECO:0000256" key="3">
    <source>
        <dbReference type="ARBA" id="ARBA00023163"/>
    </source>
</evidence>
<dbReference type="GO" id="GO:0045892">
    <property type="term" value="P:negative regulation of DNA-templated transcription"/>
    <property type="evidence" value="ECO:0007669"/>
    <property type="project" value="TreeGrafter"/>
</dbReference>
<protein>
    <submittedName>
        <fullName evidence="6">IclR family transcriptional regulator</fullName>
    </submittedName>
</protein>
<dbReference type="PANTHER" id="PTHR30136">
    <property type="entry name" value="HELIX-TURN-HELIX TRANSCRIPTIONAL REGULATOR, ICLR FAMILY"/>
    <property type="match status" value="1"/>
</dbReference>
<dbReference type="SUPFAM" id="SSF55781">
    <property type="entry name" value="GAF domain-like"/>
    <property type="match status" value="1"/>
</dbReference>
<reference evidence="6 7" key="1">
    <citation type="submission" date="2018-09" db="EMBL/GenBank/DDBJ databases">
        <title>Genome comparison of Alicycliphilus sp. BQ1, a polyurethanolytic bacterium, with its closest phylogenetic relatives Alicycliphilus denitrificans BC and K601, unable to attack polyurethane.</title>
        <authorList>
            <person name="Loza-Tavera H."/>
            <person name="Lozano L."/>
            <person name="Cevallos M."/>
            <person name="Maya-Lucas O."/>
            <person name="Garcia-Mena J."/>
            <person name="Hernandez J."/>
        </authorList>
    </citation>
    <scope>NUCLEOTIDE SEQUENCE [LARGE SCALE GENOMIC DNA]</scope>
    <source>
        <strain evidence="6 7">BQ1</strain>
    </source>
</reference>
<dbReference type="SMART" id="SM00346">
    <property type="entry name" value="HTH_ICLR"/>
    <property type="match status" value="1"/>
</dbReference>
<dbReference type="GO" id="GO:0003700">
    <property type="term" value="F:DNA-binding transcription factor activity"/>
    <property type="evidence" value="ECO:0007669"/>
    <property type="project" value="TreeGrafter"/>
</dbReference>
<dbReference type="EMBL" id="NKDB02000001">
    <property type="protein sequence ID" value="RKJ99202.1"/>
    <property type="molecule type" value="Genomic_DNA"/>
</dbReference>
<evidence type="ECO:0000259" key="5">
    <source>
        <dbReference type="PROSITE" id="PS51078"/>
    </source>
</evidence>
<dbReference type="InterPro" id="IPR050707">
    <property type="entry name" value="HTH_MetabolicPath_Reg"/>
</dbReference>
<keyword evidence="1" id="KW-0805">Transcription regulation</keyword>
<gene>
    <name evidence="6" type="ORF">CE154_005530</name>
</gene>
<dbReference type="InterPro" id="IPR014757">
    <property type="entry name" value="Tscrpt_reg_IclR_C"/>
</dbReference>
<dbReference type="InterPro" id="IPR036390">
    <property type="entry name" value="WH_DNA-bd_sf"/>
</dbReference>
<keyword evidence="2" id="KW-0238">DNA-binding</keyword>
<evidence type="ECO:0000256" key="2">
    <source>
        <dbReference type="ARBA" id="ARBA00023125"/>
    </source>
</evidence>
<dbReference type="PROSITE" id="PS51077">
    <property type="entry name" value="HTH_ICLR"/>
    <property type="match status" value="1"/>
</dbReference>
<dbReference type="PANTHER" id="PTHR30136:SF39">
    <property type="entry name" value="TRANSCRIPTIONAL REGULATORY PROTEIN"/>
    <property type="match status" value="1"/>
</dbReference>
<keyword evidence="3" id="KW-0804">Transcription</keyword>
<evidence type="ECO:0000259" key="4">
    <source>
        <dbReference type="PROSITE" id="PS51077"/>
    </source>
</evidence>
<dbReference type="PROSITE" id="PS51078">
    <property type="entry name" value="ICLR_ED"/>
    <property type="match status" value="1"/>
</dbReference>
<dbReference type="InterPro" id="IPR036388">
    <property type="entry name" value="WH-like_DNA-bd_sf"/>
</dbReference>
<feature type="domain" description="HTH iclR-type" evidence="4">
    <location>
        <begin position="5"/>
        <end position="68"/>
    </location>
</feature>
<dbReference type="Gene3D" id="3.30.450.40">
    <property type="match status" value="1"/>
</dbReference>
<dbReference type="Pfam" id="PF09339">
    <property type="entry name" value="HTH_IclR"/>
    <property type="match status" value="1"/>
</dbReference>
<dbReference type="GO" id="GO:0003677">
    <property type="term" value="F:DNA binding"/>
    <property type="evidence" value="ECO:0007669"/>
    <property type="project" value="UniProtKB-KW"/>
</dbReference>
<evidence type="ECO:0000313" key="6">
    <source>
        <dbReference type="EMBL" id="RKJ99202.1"/>
    </source>
</evidence>
<name>A0A3R7IIH1_9BURK</name>
<dbReference type="Pfam" id="PF01614">
    <property type="entry name" value="IclR_C"/>
    <property type="match status" value="1"/>
</dbReference>
<proteinExistence type="predicted"/>
<evidence type="ECO:0000256" key="1">
    <source>
        <dbReference type="ARBA" id="ARBA00023015"/>
    </source>
</evidence>
<dbReference type="InterPro" id="IPR029016">
    <property type="entry name" value="GAF-like_dom_sf"/>
</dbReference>
<dbReference type="Proteomes" id="UP000216225">
    <property type="component" value="Unassembled WGS sequence"/>
</dbReference>